<dbReference type="GO" id="GO:0001003">
    <property type="term" value="F:RNA polymerase III type 2 promoter sequence-specific DNA binding"/>
    <property type="evidence" value="ECO:0007669"/>
    <property type="project" value="TreeGrafter"/>
</dbReference>
<evidence type="ECO:0000259" key="2">
    <source>
        <dbReference type="Pfam" id="PF09734"/>
    </source>
</evidence>
<dbReference type="EMBL" id="HE573026">
    <property type="protein sequence ID" value="CCC51041.1"/>
    <property type="molecule type" value="Genomic_DNA"/>
</dbReference>
<protein>
    <recommendedName>
        <fullName evidence="2">Transcription factor IIIC subunit 5 HTH domain-containing protein</fullName>
    </recommendedName>
</protein>
<dbReference type="GO" id="GO:0001002">
    <property type="term" value="F:RNA polymerase III type 1 promoter sequence-specific DNA binding"/>
    <property type="evidence" value="ECO:0007669"/>
    <property type="project" value="TreeGrafter"/>
</dbReference>
<dbReference type="AlphaFoldDB" id="G0U593"/>
<accession>G0U593</accession>
<feature type="domain" description="Transcription factor IIIC subunit 5 HTH" evidence="2">
    <location>
        <begin position="238"/>
        <end position="392"/>
    </location>
</feature>
<gene>
    <name evidence="3" type="ORF">TVY486_1000950</name>
</gene>
<evidence type="ECO:0000256" key="1">
    <source>
        <dbReference type="SAM" id="MobiDB-lite"/>
    </source>
</evidence>
<dbReference type="PANTHER" id="PTHR13230">
    <property type="entry name" value="GENERAL TRANSCRIPTION FACTOR IIIC, POLYPEPTIDE 5"/>
    <property type="match status" value="1"/>
</dbReference>
<dbReference type="PANTHER" id="PTHR13230:SF5">
    <property type="entry name" value="GENERAL TRANSCRIPTION FACTOR 3C POLYPEPTIDE 5"/>
    <property type="match status" value="1"/>
</dbReference>
<dbReference type="VEuPathDB" id="TriTrypDB:TvY486_1000950"/>
<dbReference type="InterPro" id="IPR019136">
    <property type="entry name" value="TF_IIIC_su-5_HTH"/>
</dbReference>
<dbReference type="GO" id="GO:0006384">
    <property type="term" value="P:transcription initiation at RNA polymerase III promoter"/>
    <property type="evidence" value="ECO:0007669"/>
    <property type="project" value="InterPro"/>
</dbReference>
<feature type="compositionally biased region" description="Low complexity" evidence="1">
    <location>
        <begin position="571"/>
        <end position="587"/>
    </location>
</feature>
<dbReference type="OMA" id="GWRSTNW"/>
<organism evidence="3">
    <name type="scientific">Trypanosoma vivax (strain Y486)</name>
    <dbReference type="NCBI Taxonomy" id="1055687"/>
    <lineage>
        <taxon>Eukaryota</taxon>
        <taxon>Discoba</taxon>
        <taxon>Euglenozoa</taxon>
        <taxon>Kinetoplastea</taxon>
        <taxon>Metakinetoplastina</taxon>
        <taxon>Trypanosomatida</taxon>
        <taxon>Trypanosomatidae</taxon>
        <taxon>Trypanosoma</taxon>
        <taxon>Duttonella</taxon>
    </lineage>
</organism>
<name>G0U593_TRYVY</name>
<evidence type="ECO:0000313" key="3">
    <source>
        <dbReference type="EMBL" id="CCC51041.1"/>
    </source>
</evidence>
<dbReference type="InterPro" id="IPR040454">
    <property type="entry name" value="TF_IIIC_Tfc1/Sfc1"/>
</dbReference>
<reference evidence="3" key="1">
    <citation type="journal article" date="2012" name="Proc. Natl. Acad. Sci. U.S.A.">
        <title>Antigenic diversity is generated by distinct evolutionary mechanisms in African trypanosome species.</title>
        <authorList>
            <person name="Jackson A.P."/>
            <person name="Berry A."/>
            <person name="Aslett M."/>
            <person name="Allison H.C."/>
            <person name="Burton P."/>
            <person name="Vavrova-Anderson J."/>
            <person name="Brown R."/>
            <person name="Browne H."/>
            <person name="Corton N."/>
            <person name="Hauser H."/>
            <person name="Gamble J."/>
            <person name="Gilderthorp R."/>
            <person name="Marcello L."/>
            <person name="McQuillan J."/>
            <person name="Otto T.D."/>
            <person name="Quail M.A."/>
            <person name="Sanders M.J."/>
            <person name="van Tonder A."/>
            <person name="Ginger M.L."/>
            <person name="Field M.C."/>
            <person name="Barry J.D."/>
            <person name="Hertz-Fowler C."/>
            <person name="Berriman M."/>
        </authorList>
    </citation>
    <scope>NUCLEOTIDE SEQUENCE</scope>
    <source>
        <strain evidence="3">Y486</strain>
    </source>
</reference>
<dbReference type="Pfam" id="PF09734">
    <property type="entry name" value="Tau95"/>
    <property type="match status" value="1"/>
</dbReference>
<dbReference type="GO" id="GO:0000127">
    <property type="term" value="C:transcription factor TFIIIC complex"/>
    <property type="evidence" value="ECO:0007669"/>
    <property type="project" value="InterPro"/>
</dbReference>
<sequence length="587" mass="65606">MPNVEPHRRYVSVELPFCLPVTTARATSPKGDNVTSLPQTDRDLLEAFIPPSFLRPCLDDTPREEYDKELKKNAPNKLSDVLSIASPSHYYSGEIFSGWRALDFATDDTHSKQETGGTVVTGLTRSVCEEGREQREEQRRESFPSLVPQVLLHGFWRNDVLVEVTRTRRIKRLRSRDTGQVVHESYVQLETRDAATRATAVGIVSREVNIVRPADFCFSSFTREEAAAAPERCSTNVFPPTHFLMEKTPLEVTCGFHHSDVFTELDAEGAQFWDCEGIPTLAVSAGDANIPPPMLEAQKELLQQLNVGCGDEECAEVQTVRALLEERPVWIASDLLAAIVQTGQCPRAHISKKVVSCLTYVIKNGPFNRLRIRHGFNPYGSHTAAGLQRIAAKISRRSELGTRLRDVSRVPHIMDVLREVVAMKEDEMKVTEGASFSTRVTPQSPYQPRGTFVQRLANFIAGGRLFVAVQIIDLIDDPFFSELIAKVTEGGPLPIERRANRNGWISESGYRQSLIYIADALTSLLRDHVEPALMTYGECPIAERKHNKQNEITDTDEEKENKTSDSESYASKSSPNTSTTTSESKED</sequence>
<feature type="region of interest" description="Disordered" evidence="1">
    <location>
        <begin position="544"/>
        <end position="587"/>
    </location>
</feature>
<proteinExistence type="predicted"/>